<sequence>MRYLTVSTHLDADSVVSVDAYPASSSGRPFVSLEIEGNHGRIVLMVSAGDGDALRTLARVAIDAAQALDAIANDVVGVAR</sequence>
<comment type="caution">
    <text evidence="1">The sequence shown here is derived from an EMBL/GenBank/DDBJ whole genome shotgun (WGS) entry which is preliminary data.</text>
</comment>
<dbReference type="EMBL" id="JACTVJ010000016">
    <property type="protein sequence ID" value="MBC9716890.1"/>
    <property type="molecule type" value="Genomic_DNA"/>
</dbReference>
<keyword evidence="2" id="KW-1185">Reference proteome</keyword>
<reference evidence="1 2" key="1">
    <citation type="submission" date="2020-08" db="EMBL/GenBank/DDBJ databases">
        <title>Genemic of Streptomyces polyaspartic.</title>
        <authorList>
            <person name="Liu W."/>
        </authorList>
    </citation>
    <scope>NUCLEOTIDE SEQUENCE [LARGE SCALE GENOMIC DNA]</scope>
    <source>
        <strain evidence="1 2">TRM66268-LWL</strain>
    </source>
</reference>
<dbReference type="RefSeq" id="WP_187817330.1">
    <property type="nucleotide sequence ID" value="NZ_JACTVJ010000016.1"/>
</dbReference>
<evidence type="ECO:0000313" key="1">
    <source>
        <dbReference type="EMBL" id="MBC9716890.1"/>
    </source>
</evidence>
<organism evidence="1 2">
    <name type="scientific">Streptomyces polyasparticus</name>
    <dbReference type="NCBI Taxonomy" id="2767826"/>
    <lineage>
        <taxon>Bacteria</taxon>
        <taxon>Bacillati</taxon>
        <taxon>Actinomycetota</taxon>
        <taxon>Actinomycetes</taxon>
        <taxon>Kitasatosporales</taxon>
        <taxon>Streptomycetaceae</taxon>
        <taxon>Streptomyces</taxon>
    </lineage>
</organism>
<protein>
    <submittedName>
        <fullName evidence="1">Uncharacterized protein</fullName>
    </submittedName>
</protein>
<name>A0ABR7SQD4_9ACTN</name>
<dbReference type="Proteomes" id="UP000642284">
    <property type="component" value="Unassembled WGS sequence"/>
</dbReference>
<proteinExistence type="predicted"/>
<accession>A0ABR7SQD4</accession>
<evidence type="ECO:0000313" key="2">
    <source>
        <dbReference type="Proteomes" id="UP000642284"/>
    </source>
</evidence>
<gene>
    <name evidence="1" type="ORF">H9Y04_30595</name>
</gene>